<dbReference type="Proteomes" id="UP000027120">
    <property type="component" value="Unassembled WGS sequence"/>
</dbReference>
<feature type="transmembrane region" description="Helical" evidence="1">
    <location>
        <begin position="20"/>
        <end position="40"/>
    </location>
</feature>
<dbReference type="EMBL" id="KK785025">
    <property type="protein sequence ID" value="KDO52864.1"/>
    <property type="molecule type" value="Genomic_DNA"/>
</dbReference>
<reference evidence="2 3" key="1">
    <citation type="submission" date="2014-04" db="EMBL/GenBank/DDBJ databases">
        <authorList>
            <consortium name="International Citrus Genome Consortium"/>
            <person name="Gmitter F."/>
            <person name="Chen C."/>
            <person name="Farmerie W."/>
            <person name="Harkins T."/>
            <person name="Desany B."/>
            <person name="Mohiuddin M."/>
            <person name="Kodira C."/>
            <person name="Borodovsky M."/>
            <person name="Lomsadze A."/>
            <person name="Burns P."/>
            <person name="Jenkins J."/>
            <person name="Prochnik S."/>
            <person name="Shu S."/>
            <person name="Chapman J."/>
            <person name="Pitluck S."/>
            <person name="Schmutz J."/>
            <person name="Rokhsar D."/>
        </authorList>
    </citation>
    <scope>NUCLEOTIDE SEQUENCE</scope>
</reference>
<protein>
    <submittedName>
        <fullName evidence="2">Uncharacterized protein</fullName>
    </submittedName>
</protein>
<dbReference type="PANTHER" id="PTHR35288">
    <property type="entry name" value="TAIL FIBER"/>
    <property type="match status" value="1"/>
</dbReference>
<dbReference type="AlphaFoldDB" id="A0A067ECE0"/>
<gene>
    <name evidence="2" type="ORF">CISIN_1g042209mg</name>
</gene>
<sequence length="113" mass="13087">MRSSKKWTAIISSISSSLYFRFIVFQIPLFSYLSVTGALIGGRRMSLIRTLLLLWGLPREAIMFRFACDKASRKVVYIDPNMPIFVLCTFLSIRNDLRKIICCCKAKHIKNYL</sequence>
<keyword evidence="1" id="KW-0472">Membrane</keyword>
<name>A0A067ECE0_CITSI</name>
<evidence type="ECO:0000256" key="1">
    <source>
        <dbReference type="SAM" id="Phobius"/>
    </source>
</evidence>
<proteinExistence type="predicted"/>
<keyword evidence="3" id="KW-1185">Reference proteome</keyword>
<evidence type="ECO:0000313" key="2">
    <source>
        <dbReference type="EMBL" id="KDO52864.1"/>
    </source>
</evidence>
<organism evidence="2 3">
    <name type="scientific">Citrus sinensis</name>
    <name type="common">Sweet orange</name>
    <name type="synonym">Citrus aurantium var. sinensis</name>
    <dbReference type="NCBI Taxonomy" id="2711"/>
    <lineage>
        <taxon>Eukaryota</taxon>
        <taxon>Viridiplantae</taxon>
        <taxon>Streptophyta</taxon>
        <taxon>Embryophyta</taxon>
        <taxon>Tracheophyta</taxon>
        <taxon>Spermatophyta</taxon>
        <taxon>Magnoliopsida</taxon>
        <taxon>eudicotyledons</taxon>
        <taxon>Gunneridae</taxon>
        <taxon>Pentapetalae</taxon>
        <taxon>rosids</taxon>
        <taxon>malvids</taxon>
        <taxon>Sapindales</taxon>
        <taxon>Rutaceae</taxon>
        <taxon>Aurantioideae</taxon>
        <taxon>Citrus</taxon>
    </lineage>
</organism>
<keyword evidence="1" id="KW-0812">Transmembrane</keyword>
<keyword evidence="1" id="KW-1133">Transmembrane helix</keyword>
<dbReference type="PANTHER" id="PTHR35288:SF2">
    <property type="entry name" value="TRANSMEMBRANE PROTEIN"/>
    <property type="match status" value="1"/>
</dbReference>
<accession>A0A067ECE0</accession>
<evidence type="ECO:0000313" key="3">
    <source>
        <dbReference type="Proteomes" id="UP000027120"/>
    </source>
</evidence>